<dbReference type="Proteomes" id="UP000434209">
    <property type="component" value="Chromosome 1"/>
</dbReference>
<keyword evidence="7" id="KW-1185">Reference proteome</keyword>
<dbReference type="InterPro" id="IPR036388">
    <property type="entry name" value="WH-like_DNA-bd_sf"/>
</dbReference>
<dbReference type="Pfam" id="PF03466">
    <property type="entry name" value="LysR_substrate"/>
    <property type="match status" value="1"/>
</dbReference>
<gene>
    <name evidence="6" type="ORF">FAZ97_11710</name>
</gene>
<reference evidence="6 7" key="1">
    <citation type="submission" date="2019-12" db="EMBL/GenBank/DDBJ databases">
        <title>Paraburkholderia acidiphila 7Q-K02 sp. nov and Paraburkholderia acidisoli DHF22 sp. nov., two strains isolated from forest soil.</title>
        <authorList>
            <person name="Gao Z."/>
            <person name="Qiu L."/>
        </authorList>
    </citation>
    <scope>NUCLEOTIDE SEQUENCE [LARGE SCALE GENOMIC DNA]</scope>
    <source>
        <strain evidence="6 7">7Q-K02</strain>
    </source>
</reference>
<sequence length="290" mass="31538">MSTLRFLRAFDAIARYGSFALAAEHLSLTQSAISMQMRSLEETFGQPLFDRAGRTVVLNAMGKALLPHAQAMLAQYEAMRMLAAGVEAQTGPVTIGAVESAVSALAQAVAQLKTARPSLEIRIVTARSIELAAQLDAGDIDCAVLVDTPGRRSARVRWTPLYTEPVVALVPAGLKSSSVAQLLSNERFLRFDSTQRTGILIDRALRRRRYKVNVFLELSSLEGVAALVRQGVGVTVVPLLRNSSWAHDEALRVLPLPGETEFRSVGMLERTEHEKKHITALIAQQLVAAV</sequence>
<comment type="similarity">
    <text evidence="1">Belongs to the LysR transcriptional regulatory family.</text>
</comment>
<dbReference type="SUPFAM" id="SSF53850">
    <property type="entry name" value="Periplasmic binding protein-like II"/>
    <property type="match status" value="1"/>
</dbReference>
<evidence type="ECO:0000313" key="7">
    <source>
        <dbReference type="Proteomes" id="UP000434209"/>
    </source>
</evidence>
<proteinExistence type="inferred from homology"/>
<keyword evidence="2" id="KW-0805">Transcription regulation</keyword>
<dbReference type="KEGG" id="pacp:FAZ97_11710"/>
<dbReference type="PANTHER" id="PTHR30419">
    <property type="entry name" value="HTH-TYPE TRANSCRIPTIONAL REGULATOR YBHD"/>
    <property type="match status" value="1"/>
</dbReference>
<dbReference type="RefSeq" id="WP_158758576.1">
    <property type="nucleotide sequence ID" value="NZ_CP046909.1"/>
</dbReference>
<dbReference type="GO" id="GO:0005829">
    <property type="term" value="C:cytosol"/>
    <property type="evidence" value="ECO:0007669"/>
    <property type="project" value="TreeGrafter"/>
</dbReference>
<dbReference type="InterPro" id="IPR005119">
    <property type="entry name" value="LysR_subst-bd"/>
</dbReference>
<keyword evidence="3" id="KW-0238">DNA-binding</keyword>
<dbReference type="GO" id="GO:0003700">
    <property type="term" value="F:DNA-binding transcription factor activity"/>
    <property type="evidence" value="ECO:0007669"/>
    <property type="project" value="InterPro"/>
</dbReference>
<dbReference type="Pfam" id="PF00126">
    <property type="entry name" value="HTH_1"/>
    <property type="match status" value="1"/>
</dbReference>
<evidence type="ECO:0000313" key="6">
    <source>
        <dbReference type="EMBL" id="QGZ55525.1"/>
    </source>
</evidence>
<feature type="domain" description="HTH lysR-type" evidence="5">
    <location>
        <begin position="1"/>
        <end position="59"/>
    </location>
</feature>
<evidence type="ECO:0000259" key="5">
    <source>
        <dbReference type="PROSITE" id="PS50931"/>
    </source>
</evidence>
<dbReference type="PROSITE" id="PS50931">
    <property type="entry name" value="HTH_LYSR"/>
    <property type="match status" value="1"/>
</dbReference>
<dbReference type="Gene3D" id="3.40.190.10">
    <property type="entry name" value="Periplasmic binding protein-like II"/>
    <property type="match status" value="2"/>
</dbReference>
<organism evidence="6 7">
    <name type="scientific">Paraburkholderia acidiphila</name>
    <dbReference type="NCBI Taxonomy" id="2571747"/>
    <lineage>
        <taxon>Bacteria</taxon>
        <taxon>Pseudomonadati</taxon>
        <taxon>Pseudomonadota</taxon>
        <taxon>Betaproteobacteria</taxon>
        <taxon>Burkholderiales</taxon>
        <taxon>Burkholderiaceae</taxon>
        <taxon>Paraburkholderia</taxon>
    </lineage>
</organism>
<dbReference type="PRINTS" id="PR00039">
    <property type="entry name" value="HTHLYSR"/>
</dbReference>
<dbReference type="EMBL" id="CP046909">
    <property type="protein sequence ID" value="QGZ55525.1"/>
    <property type="molecule type" value="Genomic_DNA"/>
</dbReference>
<evidence type="ECO:0000256" key="3">
    <source>
        <dbReference type="ARBA" id="ARBA00023125"/>
    </source>
</evidence>
<evidence type="ECO:0000256" key="2">
    <source>
        <dbReference type="ARBA" id="ARBA00023015"/>
    </source>
</evidence>
<dbReference type="FunFam" id="1.10.10.10:FF:000001">
    <property type="entry name" value="LysR family transcriptional regulator"/>
    <property type="match status" value="1"/>
</dbReference>
<dbReference type="Gene3D" id="1.10.10.10">
    <property type="entry name" value="Winged helix-like DNA-binding domain superfamily/Winged helix DNA-binding domain"/>
    <property type="match status" value="1"/>
</dbReference>
<evidence type="ECO:0000256" key="1">
    <source>
        <dbReference type="ARBA" id="ARBA00009437"/>
    </source>
</evidence>
<evidence type="ECO:0000256" key="4">
    <source>
        <dbReference type="ARBA" id="ARBA00023163"/>
    </source>
</evidence>
<dbReference type="OrthoDB" id="8707631at2"/>
<dbReference type="InterPro" id="IPR050950">
    <property type="entry name" value="HTH-type_LysR_regulators"/>
</dbReference>
<accession>A0A7Z2G5S6</accession>
<dbReference type="GO" id="GO:0003677">
    <property type="term" value="F:DNA binding"/>
    <property type="evidence" value="ECO:0007669"/>
    <property type="project" value="UniProtKB-KW"/>
</dbReference>
<name>A0A7Z2G5S6_9BURK</name>
<protein>
    <submittedName>
        <fullName evidence="6">LysR family transcriptional regulator</fullName>
    </submittedName>
</protein>
<keyword evidence="4" id="KW-0804">Transcription</keyword>
<dbReference type="AlphaFoldDB" id="A0A7Z2G5S6"/>
<dbReference type="InterPro" id="IPR036390">
    <property type="entry name" value="WH_DNA-bd_sf"/>
</dbReference>
<dbReference type="SUPFAM" id="SSF46785">
    <property type="entry name" value="Winged helix' DNA-binding domain"/>
    <property type="match status" value="1"/>
</dbReference>
<dbReference type="InterPro" id="IPR000847">
    <property type="entry name" value="LysR_HTH_N"/>
</dbReference>